<keyword evidence="3 9" id="KW-0547">Nucleotide-binding</keyword>
<dbReference type="HAMAP" id="MF_00049_B">
    <property type="entry name" value="Leu_tRNA_synth_B"/>
    <property type="match status" value="1"/>
</dbReference>
<dbReference type="InterPro" id="IPR025709">
    <property type="entry name" value="Leu_tRNA-synth_edit"/>
</dbReference>
<dbReference type="Pfam" id="PF00293">
    <property type="entry name" value="NUDIX"/>
    <property type="match status" value="1"/>
</dbReference>
<dbReference type="CDD" id="cd00812">
    <property type="entry name" value="LeuRS_core"/>
    <property type="match status" value="1"/>
</dbReference>
<dbReference type="InterPro" id="IPR015413">
    <property type="entry name" value="Methionyl/Leucyl_tRNA_Synth"/>
</dbReference>
<comment type="subcellular location">
    <subcellularLocation>
        <location evidence="9">Cytoplasm</location>
    </subcellularLocation>
</comment>
<evidence type="ECO:0000256" key="8">
    <source>
        <dbReference type="ARBA" id="ARBA00047469"/>
    </source>
</evidence>
<dbReference type="SUPFAM" id="SSF52374">
    <property type="entry name" value="Nucleotidylyl transferase"/>
    <property type="match status" value="1"/>
</dbReference>
<dbReference type="InterPro" id="IPR002300">
    <property type="entry name" value="aa-tRNA-synth_Ia"/>
</dbReference>
<dbReference type="GO" id="GO:0004823">
    <property type="term" value="F:leucine-tRNA ligase activity"/>
    <property type="evidence" value="ECO:0007669"/>
    <property type="project" value="UniProtKB-UniRule"/>
</dbReference>
<evidence type="ECO:0000313" key="12">
    <source>
        <dbReference type="Proteomes" id="UP000177697"/>
    </source>
</evidence>
<evidence type="ECO:0000256" key="7">
    <source>
        <dbReference type="ARBA" id="ARBA00023146"/>
    </source>
</evidence>
<proteinExistence type="inferred from homology"/>
<organism evidence="11 12">
    <name type="scientific">Candidatus Zambryskibacteria bacterium RIFOXYC1_FULL_39_10</name>
    <dbReference type="NCBI Taxonomy" id="1802779"/>
    <lineage>
        <taxon>Bacteria</taxon>
        <taxon>Candidatus Zambryskiibacteriota</taxon>
    </lineage>
</organism>
<dbReference type="PRINTS" id="PR00985">
    <property type="entry name" value="TRNASYNTHLEU"/>
</dbReference>
<evidence type="ECO:0000256" key="2">
    <source>
        <dbReference type="ARBA" id="ARBA00022598"/>
    </source>
</evidence>
<dbReference type="PANTHER" id="PTHR43740:SF2">
    <property type="entry name" value="LEUCINE--TRNA LIGASE, MITOCHONDRIAL"/>
    <property type="match status" value="1"/>
</dbReference>
<protein>
    <recommendedName>
        <fullName evidence="9">Leucine--tRNA ligase</fullName>
        <ecNumber evidence="9">6.1.1.4</ecNumber>
    </recommendedName>
    <alternativeName>
        <fullName evidence="9">Leucyl-tRNA synthetase</fullName>
        <shortName evidence="9">LeuRS</shortName>
    </alternativeName>
</protein>
<evidence type="ECO:0000256" key="5">
    <source>
        <dbReference type="ARBA" id="ARBA00022840"/>
    </source>
</evidence>
<keyword evidence="6 9" id="KW-0648">Protein biosynthesis</keyword>
<keyword evidence="5 9" id="KW-0067">ATP-binding</keyword>
<reference evidence="11 12" key="1">
    <citation type="journal article" date="2016" name="Nat. Commun.">
        <title>Thousands of microbial genomes shed light on interconnected biogeochemical processes in an aquifer system.</title>
        <authorList>
            <person name="Anantharaman K."/>
            <person name="Brown C.T."/>
            <person name="Hug L.A."/>
            <person name="Sharon I."/>
            <person name="Castelle C.J."/>
            <person name="Probst A.J."/>
            <person name="Thomas B.C."/>
            <person name="Singh A."/>
            <person name="Wilkins M.J."/>
            <person name="Karaoz U."/>
            <person name="Brodie E.L."/>
            <person name="Williams K.H."/>
            <person name="Hubbard S.S."/>
            <person name="Banfield J.F."/>
        </authorList>
    </citation>
    <scope>NUCLEOTIDE SEQUENCE [LARGE SCALE GENOMIC DNA]</scope>
</reference>
<dbReference type="EMBL" id="MHWW01000022">
    <property type="protein sequence ID" value="OHB14426.1"/>
    <property type="molecule type" value="Genomic_DNA"/>
</dbReference>
<comment type="caution">
    <text evidence="11">The sequence shown here is derived from an EMBL/GenBank/DDBJ whole genome shotgun (WGS) entry which is preliminary data.</text>
</comment>
<keyword evidence="9" id="KW-0963">Cytoplasm</keyword>
<dbReference type="Gene3D" id="3.10.20.590">
    <property type="match status" value="1"/>
</dbReference>
<evidence type="ECO:0000256" key="9">
    <source>
        <dbReference type="HAMAP-Rule" id="MF_00049"/>
    </source>
</evidence>
<comment type="similarity">
    <text evidence="1 9">Belongs to the class-I aminoacyl-tRNA synthetase family.</text>
</comment>
<keyword evidence="2 9" id="KW-0436">Ligase</keyword>
<dbReference type="InterPro" id="IPR014729">
    <property type="entry name" value="Rossmann-like_a/b/a_fold"/>
</dbReference>
<evidence type="ECO:0000256" key="4">
    <source>
        <dbReference type="ARBA" id="ARBA00022801"/>
    </source>
</evidence>
<comment type="catalytic activity">
    <reaction evidence="8 9">
        <text>tRNA(Leu) + L-leucine + ATP = L-leucyl-tRNA(Leu) + AMP + diphosphate</text>
        <dbReference type="Rhea" id="RHEA:11688"/>
        <dbReference type="Rhea" id="RHEA-COMP:9613"/>
        <dbReference type="Rhea" id="RHEA-COMP:9622"/>
        <dbReference type="ChEBI" id="CHEBI:30616"/>
        <dbReference type="ChEBI" id="CHEBI:33019"/>
        <dbReference type="ChEBI" id="CHEBI:57427"/>
        <dbReference type="ChEBI" id="CHEBI:78442"/>
        <dbReference type="ChEBI" id="CHEBI:78494"/>
        <dbReference type="ChEBI" id="CHEBI:456215"/>
        <dbReference type="EC" id="6.1.1.4"/>
    </reaction>
</comment>
<dbReference type="Pfam" id="PF09334">
    <property type="entry name" value="tRNA-synt_1g"/>
    <property type="match status" value="1"/>
</dbReference>
<evidence type="ECO:0000259" key="10">
    <source>
        <dbReference type="PROSITE" id="PS51462"/>
    </source>
</evidence>
<dbReference type="PROSITE" id="PS00893">
    <property type="entry name" value="NUDIX_BOX"/>
    <property type="match status" value="1"/>
</dbReference>
<dbReference type="GO" id="GO:0006429">
    <property type="term" value="P:leucyl-tRNA aminoacylation"/>
    <property type="evidence" value="ECO:0007669"/>
    <property type="project" value="UniProtKB-UniRule"/>
</dbReference>
<dbReference type="PROSITE" id="PS51462">
    <property type="entry name" value="NUDIX"/>
    <property type="match status" value="1"/>
</dbReference>
<evidence type="ECO:0000313" key="11">
    <source>
        <dbReference type="EMBL" id="OHB14426.1"/>
    </source>
</evidence>
<dbReference type="InterPro" id="IPR020084">
    <property type="entry name" value="NUDIX_hydrolase_CS"/>
</dbReference>
<dbReference type="AlphaFoldDB" id="A0A1G2UYG2"/>
<dbReference type="Gene3D" id="1.10.730.10">
    <property type="entry name" value="Isoleucyl-tRNA Synthetase, Domain 1"/>
    <property type="match status" value="1"/>
</dbReference>
<accession>A0A1G2UYG2</accession>
<dbReference type="FunFam" id="3.40.50.620:FF:000003">
    <property type="entry name" value="Leucine--tRNA ligase"/>
    <property type="match status" value="1"/>
</dbReference>
<dbReference type="Pfam" id="PF08264">
    <property type="entry name" value="Anticodon_1"/>
    <property type="match status" value="1"/>
</dbReference>
<dbReference type="SUPFAM" id="SSF55811">
    <property type="entry name" value="Nudix"/>
    <property type="match status" value="1"/>
</dbReference>
<keyword evidence="4" id="KW-0378">Hydrolase</keyword>
<dbReference type="GO" id="GO:0005829">
    <property type="term" value="C:cytosol"/>
    <property type="evidence" value="ECO:0007669"/>
    <property type="project" value="TreeGrafter"/>
</dbReference>
<dbReference type="InterPro" id="IPR009008">
    <property type="entry name" value="Val/Leu/Ile-tRNA-synth_edit"/>
</dbReference>
<dbReference type="FunFam" id="1.10.730.10:FF:000002">
    <property type="entry name" value="Leucine--tRNA ligase"/>
    <property type="match status" value="1"/>
</dbReference>
<dbReference type="InterPro" id="IPR013155">
    <property type="entry name" value="M/V/L/I-tRNA-synth_anticd-bd"/>
</dbReference>
<dbReference type="Pfam" id="PF13603">
    <property type="entry name" value="tRNA-synt_1_2"/>
    <property type="match status" value="1"/>
</dbReference>
<dbReference type="CDD" id="cd07958">
    <property type="entry name" value="Anticodon_Ia_Leu_BEm"/>
    <property type="match status" value="1"/>
</dbReference>
<dbReference type="PANTHER" id="PTHR43740">
    <property type="entry name" value="LEUCYL-TRNA SYNTHETASE"/>
    <property type="match status" value="1"/>
</dbReference>
<feature type="binding site" evidence="9">
    <location>
        <position position="746"/>
    </location>
    <ligand>
        <name>ATP</name>
        <dbReference type="ChEBI" id="CHEBI:30616"/>
    </ligand>
</feature>
<evidence type="ECO:0000256" key="3">
    <source>
        <dbReference type="ARBA" id="ARBA00022741"/>
    </source>
</evidence>
<dbReference type="InterPro" id="IPR000086">
    <property type="entry name" value="NUDIX_hydrolase_dom"/>
</dbReference>
<dbReference type="GO" id="GO:0002161">
    <property type="term" value="F:aminoacyl-tRNA deacylase activity"/>
    <property type="evidence" value="ECO:0007669"/>
    <property type="project" value="InterPro"/>
</dbReference>
<dbReference type="Proteomes" id="UP000177697">
    <property type="component" value="Unassembled WGS sequence"/>
</dbReference>
<feature type="short sequence motif" description="'KMSKS' region" evidence="9">
    <location>
        <begin position="743"/>
        <end position="747"/>
    </location>
</feature>
<dbReference type="InterPro" id="IPR002302">
    <property type="entry name" value="Leu-tRNA-ligase"/>
</dbReference>
<name>A0A1G2UYG2_9BACT</name>
<dbReference type="InterPro" id="IPR009080">
    <property type="entry name" value="tRNAsynth_Ia_anticodon-bd"/>
</dbReference>
<keyword evidence="7 9" id="KW-0030">Aminoacyl-tRNA synthetase</keyword>
<evidence type="ECO:0000256" key="6">
    <source>
        <dbReference type="ARBA" id="ARBA00022917"/>
    </source>
</evidence>
<feature type="domain" description="Nudix hydrolase" evidence="10">
    <location>
        <begin position="390"/>
        <end position="525"/>
    </location>
</feature>
<feature type="short sequence motif" description="'HIGH' region" evidence="9">
    <location>
        <begin position="43"/>
        <end position="53"/>
    </location>
</feature>
<dbReference type="GO" id="GO:0005524">
    <property type="term" value="F:ATP binding"/>
    <property type="evidence" value="ECO:0007669"/>
    <property type="project" value="UniProtKB-UniRule"/>
</dbReference>
<dbReference type="Pfam" id="PF00133">
    <property type="entry name" value="tRNA-synt_1"/>
    <property type="match status" value="1"/>
</dbReference>
<dbReference type="Gene3D" id="3.40.50.620">
    <property type="entry name" value="HUPs"/>
    <property type="match status" value="2"/>
</dbReference>
<dbReference type="EC" id="6.1.1.4" evidence="9"/>
<gene>
    <name evidence="9" type="primary">leuS</name>
    <name evidence="11" type="ORF">A2431_03555</name>
</gene>
<dbReference type="SUPFAM" id="SSF47323">
    <property type="entry name" value="Anticodon-binding domain of a subclass of class I aminoacyl-tRNA synthetases"/>
    <property type="match status" value="1"/>
</dbReference>
<evidence type="ECO:0000256" key="1">
    <source>
        <dbReference type="ARBA" id="ARBA00005594"/>
    </source>
</evidence>
<dbReference type="Gene3D" id="3.90.740.10">
    <property type="entry name" value="Valyl/Leucyl/Isoleucyl-tRNA synthetase, editing domain"/>
    <property type="match status" value="1"/>
</dbReference>
<sequence length="986" mass="114080">MNEKYDHKEIEKKWQEKWQEDNLYKTPDEVAGKNNFYALVEFPYPSGNLHIGHWYAFAVPDIFVRAKRMQGFNVMFPIGFDAFGLPAENAAIKNKVDPRKWTYENIAYMEKQLQSMGNSFDWSRKVITADPEYYKWTQWLFLKLYEKGLAYKKKASVNWCPSCNTVLANEQVKDGKCERCDSEVIQKDLEQWFFKITDYAERLLSDMENLDWPEEIKTAQRNWIGKSEGTSFKFEIRNPKSETKEEIEVFTTRADTLFGVTYLVLAPEHPWLAQEILNPKSEIRNKSEIQNYINQTKNKTEIERTDAKKDKTGVEIKGIKVVNPANGEEVPVFVADYVLGNYGTGAVMAVPAHDDRDFEFAKKYDLPIKNVIAPYFCDPANPFRPNKEIIFRKVVHSIIINPKNNKVLCLEWKNFPWNTFVIGGVEGEETNVEAALREIKEETGYKNLKFIKNLAGPFVNEFYAAHKDINRIAQVDLLLFELENEEKETISDEEDSKHSLVWVDKKELKNFIRGIDEKEYEIEAFERGEEVCFTGEGVLVNSPGFELIKSEEAREKIAEKFGEKVTKYKLRDWLLSRQRYWGCPIPVVYGPDGKAHPIPEEHLPWLLPEDIKDFAPKGESPIATSKELKERVEKIFGKGWTPECDTMDTFVDSSWYFIAYCISANLKSEISISKQFQNSEIQNKLKSWMPVSRYSGGAEHTNMHLLYSRFFHKALFDLGLVNEVEPFSQRMNRGLILGPDGQKMSKSKGNVVDPDEQVEKVGSDTVKMYLAFIGPYNETGQYPWDLGGVVGIRRFLERVWRLKSEILNSKSETNSKSEIQNSKLENLLHKTIKKVTEDIQNYKFNTAISAMMILLNQLESEKAQVGKSEFEIFLKLLAPFAPHMTEEIWHKFGHTKSIHLEEWPKYDESKIKEENANIVVQINGKIRAQFEAPVGISESDAKEKAETMPEVQKWLENKEIKKVIFVPNKIINFVLKQTVGIDKLIS</sequence>
<dbReference type="InterPro" id="IPR015797">
    <property type="entry name" value="NUDIX_hydrolase-like_dom_sf"/>
</dbReference>
<dbReference type="SUPFAM" id="SSF50677">
    <property type="entry name" value="ValRS/IleRS/LeuRS editing domain"/>
    <property type="match status" value="1"/>
</dbReference>